<dbReference type="Proteomes" id="UP000618445">
    <property type="component" value="Unassembled WGS sequence"/>
</dbReference>
<name>A0ABR8CIW8_9CYAN</name>
<dbReference type="PANTHER" id="PTHR21266:SF59">
    <property type="entry name" value="BLR4922 PROTEIN"/>
    <property type="match status" value="1"/>
</dbReference>
<evidence type="ECO:0000313" key="7">
    <source>
        <dbReference type="EMBL" id="MBD2319995.1"/>
    </source>
</evidence>
<dbReference type="InterPro" id="IPR044043">
    <property type="entry name" value="VanA_C_cat"/>
</dbReference>
<evidence type="ECO:0000256" key="4">
    <source>
        <dbReference type="ARBA" id="ARBA00023004"/>
    </source>
</evidence>
<keyword evidence="4" id="KW-0408">Iron</keyword>
<evidence type="ECO:0000313" key="8">
    <source>
        <dbReference type="Proteomes" id="UP000618445"/>
    </source>
</evidence>
<dbReference type="PROSITE" id="PS51296">
    <property type="entry name" value="RIESKE"/>
    <property type="match status" value="1"/>
</dbReference>
<feature type="domain" description="Rieske" evidence="6">
    <location>
        <begin position="6"/>
        <end position="110"/>
    </location>
</feature>
<keyword evidence="8" id="KW-1185">Reference proteome</keyword>
<protein>
    <submittedName>
        <fullName evidence="7">Aromatic ring-hydroxylating dioxygenase subunit alpha</fullName>
    </submittedName>
</protein>
<accession>A0ABR8CIW8</accession>
<keyword evidence="3" id="KW-0560">Oxidoreductase</keyword>
<keyword evidence="2" id="KW-0479">Metal-binding</keyword>
<dbReference type="GO" id="GO:0051213">
    <property type="term" value="F:dioxygenase activity"/>
    <property type="evidence" value="ECO:0007669"/>
    <property type="project" value="UniProtKB-KW"/>
</dbReference>
<evidence type="ECO:0000256" key="2">
    <source>
        <dbReference type="ARBA" id="ARBA00022723"/>
    </source>
</evidence>
<dbReference type="SUPFAM" id="SSF55961">
    <property type="entry name" value="Bet v1-like"/>
    <property type="match status" value="1"/>
</dbReference>
<evidence type="ECO:0000256" key="5">
    <source>
        <dbReference type="ARBA" id="ARBA00023014"/>
    </source>
</evidence>
<keyword evidence="5" id="KW-0411">Iron-sulfur</keyword>
<dbReference type="InterPro" id="IPR050584">
    <property type="entry name" value="Cholesterol_7-desaturase"/>
</dbReference>
<dbReference type="InterPro" id="IPR017941">
    <property type="entry name" value="Rieske_2Fe-2S"/>
</dbReference>
<evidence type="ECO:0000256" key="3">
    <source>
        <dbReference type="ARBA" id="ARBA00023002"/>
    </source>
</evidence>
<dbReference type="SUPFAM" id="SSF50022">
    <property type="entry name" value="ISP domain"/>
    <property type="match status" value="1"/>
</dbReference>
<dbReference type="Pfam" id="PF00355">
    <property type="entry name" value="Rieske"/>
    <property type="match status" value="1"/>
</dbReference>
<dbReference type="EMBL" id="JACJQY010000080">
    <property type="protein sequence ID" value="MBD2319995.1"/>
    <property type="molecule type" value="Genomic_DNA"/>
</dbReference>
<dbReference type="InterPro" id="IPR036922">
    <property type="entry name" value="Rieske_2Fe-2S_sf"/>
</dbReference>
<keyword evidence="1" id="KW-0001">2Fe-2S</keyword>
<dbReference type="RefSeq" id="WP_190582555.1">
    <property type="nucleotide sequence ID" value="NZ_CAWPQU010000079.1"/>
</dbReference>
<dbReference type="Gene3D" id="2.102.10.10">
    <property type="entry name" value="Rieske [2Fe-2S] iron-sulphur domain"/>
    <property type="match status" value="1"/>
</dbReference>
<evidence type="ECO:0000256" key="1">
    <source>
        <dbReference type="ARBA" id="ARBA00022714"/>
    </source>
</evidence>
<keyword evidence="7" id="KW-0223">Dioxygenase</keyword>
<dbReference type="Pfam" id="PF19112">
    <property type="entry name" value="VanA_C"/>
    <property type="match status" value="1"/>
</dbReference>
<evidence type="ECO:0000259" key="6">
    <source>
        <dbReference type="PROSITE" id="PS51296"/>
    </source>
</evidence>
<comment type="caution">
    <text evidence="7">The sequence shown here is derived from an EMBL/GenBank/DDBJ whole genome shotgun (WGS) entry which is preliminary data.</text>
</comment>
<gene>
    <name evidence="7" type="ORF">H6G05_24565</name>
</gene>
<dbReference type="Gene3D" id="3.90.380.10">
    <property type="entry name" value="Naphthalene 1,2-dioxygenase Alpha Subunit, Chain A, domain 1"/>
    <property type="match status" value="1"/>
</dbReference>
<dbReference type="PANTHER" id="PTHR21266">
    <property type="entry name" value="IRON-SULFUR DOMAIN CONTAINING PROTEIN"/>
    <property type="match status" value="1"/>
</dbReference>
<sequence>MLNNFWYAVEFSDEITSIPKRIKVLDQDLAIYRTDSQKIVAMQDLCAHRGAALSGGRSKGECIVCPYHGWEYQADGICVNIPANSSDTPIPNRAKVKVYEAQEKYGWVWLFMGDVPEAERIPIPELPNFNNAKLKTLHGDFLWHTHYSRVIENALDVAHVPFVHTGAFGDKDRPEITEFTVENYPTGAGATVMVNASPPKGIWGFLASKQPSTVKSRTAFFMPNITVLEVHLVFGRLLVYSAHVPIDDQTTVSKWINQRSFFTGNWADADARKRVLKIFNQDKPIVESQRPQIVPYDLNAELHVQSDALQVEYRKMCRQFFKN</sequence>
<reference evidence="7 8" key="1">
    <citation type="journal article" date="2020" name="ISME J.">
        <title>Comparative genomics reveals insights into cyanobacterial evolution and habitat adaptation.</title>
        <authorList>
            <person name="Chen M.Y."/>
            <person name="Teng W.K."/>
            <person name="Zhao L."/>
            <person name="Hu C.X."/>
            <person name="Zhou Y.K."/>
            <person name="Han B.P."/>
            <person name="Song L.R."/>
            <person name="Shu W.S."/>
        </authorList>
    </citation>
    <scope>NUCLEOTIDE SEQUENCE [LARGE SCALE GENOMIC DNA]</scope>
    <source>
        <strain evidence="7 8">FACHB-1050</strain>
    </source>
</reference>
<organism evidence="7 8">
    <name type="scientific">Phormidium tenue FACHB-1050</name>
    <dbReference type="NCBI Taxonomy" id="2692857"/>
    <lineage>
        <taxon>Bacteria</taxon>
        <taxon>Bacillati</taxon>
        <taxon>Cyanobacteriota</taxon>
        <taxon>Cyanophyceae</taxon>
        <taxon>Oscillatoriophycideae</taxon>
        <taxon>Oscillatoriales</taxon>
        <taxon>Oscillatoriaceae</taxon>
        <taxon>Phormidium</taxon>
    </lineage>
</organism>
<proteinExistence type="predicted"/>